<reference evidence="11" key="1">
    <citation type="submission" date="2021-03" db="EMBL/GenBank/DDBJ databases">
        <title>Antimicrobial resistance genes in bacteria isolated from Japanese honey, and their potential for conferring macrolide and lincosamide resistance in the American foulbrood pathogen Paenibacillus larvae.</title>
        <authorList>
            <person name="Okamoto M."/>
            <person name="Kumagai M."/>
            <person name="Kanamori H."/>
            <person name="Takamatsu D."/>
        </authorList>
    </citation>
    <scope>NUCLEOTIDE SEQUENCE</scope>
    <source>
        <strain evidence="11">J40TS1</strain>
    </source>
</reference>
<feature type="DNA-binding region" description="OmpR/PhoB-type" evidence="8">
    <location>
        <begin position="127"/>
        <end position="226"/>
    </location>
</feature>
<comment type="subcellular location">
    <subcellularLocation>
        <location evidence="1">Cytoplasm</location>
    </subcellularLocation>
</comment>
<dbReference type="InterPro" id="IPR001867">
    <property type="entry name" value="OmpR/PhoB-type_DNA-bd"/>
</dbReference>
<dbReference type="SMART" id="SM00862">
    <property type="entry name" value="Trans_reg_C"/>
    <property type="match status" value="1"/>
</dbReference>
<evidence type="ECO:0000256" key="2">
    <source>
        <dbReference type="ARBA" id="ARBA00022553"/>
    </source>
</evidence>
<keyword evidence="3" id="KW-0902">Two-component regulatory system</keyword>
<dbReference type="GO" id="GO:0000156">
    <property type="term" value="F:phosphorelay response regulator activity"/>
    <property type="evidence" value="ECO:0007669"/>
    <property type="project" value="TreeGrafter"/>
</dbReference>
<comment type="caution">
    <text evidence="11">The sequence shown here is derived from an EMBL/GenBank/DDBJ whole genome shotgun (WGS) entry which is preliminary data.</text>
</comment>
<keyword evidence="2 7" id="KW-0597">Phosphoprotein</keyword>
<name>A0A920CY52_9BACL</name>
<dbReference type="GO" id="GO:0006355">
    <property type="term" value="P:regulation of DNA-templated transcription"/>
    <property type="evidence" value="ECO:0007669"/>
    <property type="project" value="InterPro"/>
</dbReference>
<evidence type="ECO:0000256" key="4">
    <source>
        <dbReference type="ARBA" id="ARBA00023015"/>
    </source>
</evidence>
<dbReference type="GO" id="GO:0000976">
    <property type="term" value="F:transcription cis-regulatory region binding"/>
    <property type="evidence" value="ECO:0007669"/>
    <property type="project" value="TreeGrafter"/>
</dbReference>
<dbReference type="InterPro" id="IPR039420">
    <property type="entry name" value="WalR-like"/>
</dbReference>
<dbReference type="RefSeq" id="WP_213514248.1">
    <property type="nucleotide sequence ID" value="NZ_BOSE01000002.1"/>
</dbReference>
<feature type="domain" description="Response regulatory" evidence="9">
    <location>
        <begin position="4"/>
        <end position="116"/>
    </location>
</feature>
<organism evidence="11 12">
    <name type="scientific">Paenibacillus montaniterrae</name>
    <dbReference type="NCBI Taxonomy" id="429341"/>
    <lineage>
        <taxon>Bacteria</taxon>
        <taxon>Bacillati</taxon>
        <taxon>Bacillota</taxon>
        <taxon>Bacilli</taxon>
        <taxon>Bacillales</taxon>
        <taxon>Paenibacillaceae</taxon>
        <taxon>Paenibacillus</taxon>
    </lineage>
</organism>
<dbReference type="SUPFAM" id="SSF52172">
    <property type="entry name" value="CheY-like"/>
    <property type="match status" value="1"/>
</dbReference>
<keyword evidence="5 8" id="KW-0238">DNA-binding</keyword>
<evidence type="ECO:0000256" key="1">
    <source>
        <dbReference type="ARBA" id="ARBA00004496"/>
    </source>
</evidence>
<evidence type="ECO:0000256" key="6">
    <source>
        <dbReference type="ARBA" id="ARBA00023163"/>
    </source>
</evidence>
<keyword evidence="4" id="KW-0805">Transcription regulation</keyword>
<dbReference type="InterPro" id="IPR011006">
    <property type="entry name" value="CheY-like_superfamily"/>
</dbReference>
<dbReference type="FunFam" id="1.10.10.10:FF:000018">
    <property type="entry name" value="DNA-binding response regulator ResD"/>
    <property type="match status" value="1"/>
</dbReference>
<dbReference type="GO" id="GO:0032993">
    <property type="term" value="C:protein-DNA complex"/>
    <property type="evidence" value="ECO:0007669"/>
    <property type="project" value="TreeGrafter"/>
</dbReference>
<evidence type="ECO:0000256" key="7">
    <source>
        <dbReference type="PROSITE-ProRule" id="PRU00169"/>
    </source>
</evidence>
<evidence type="ECO:0000259" key="9">
    <source>
        <dbReference type="PROSITE" id="PS50110"/>
    </source>
</evidence>
<dbReference type="CDD" id="cd00383">
    <property type="entry name" value="trans_reg_C"/>
    <property type="match status" value="1"/>
</dbReference>
<evidence type="ECO:0000313" key="12">
    <source>
        <dbReference type="Proteomes" id="UP000683139"/>
    </source>
</evidence>
<dbReference type="Proteomes" id="UP000683139">
    <property type="component" value="Unassembled WGS sequence"/>
</dbReference>
<gene>
    <name evidence="11" type="ORF">J40TS1_16400</name>
</gene>
<dbReference type="Gene3D" id="3.40.50.2300">
    <property type="match status" value="1"/>
</dbReference>
<dbReference type="Gene3D" id="6.10.250.690">
    <property type="match status" value="1"/>
</dbReference>
<dbReference type="AlphaFoldDB" id="A0A920CY52"/>
<dbReference type="Pfam" id="PF00486">
    <property type="entry name" value="Trans_reg_C"/>
    <property type="match status" value="1"/>
</dbReference>
<evidence type="ECO:0000256" key="5">
    <source>
        <dbReference type="ARBA" id="ARBA00023125"/>
    </source>
</evidence>
<feature type="domain" description="OmpR/PhoB-type" evidence="10">
    <location>
        <begin position="127"/>
        <end position="226"/>
    </location>
</feature>
<protein>
    <submittedName>
        <fullName evidence="11">DNA-binding response regulator</fullName>
    </submittedName>
</protein>
<evidence type="ECO:0000256" key="3">
    <source>
        <dbReference type="ARBA" id="ARBA00023012"/>
    </source>
</evidence>
<accession>A0A920CY52</accession>
<feature type="modified residue" description="4-aspartylphosphate" evidence="7">
    <location>
        <position position="52"/>
    </location>
</feature>
<dbReference type="PROSITE" id="PS50110">
    <property type="entry name" value="RESPONSE_REGULATORY"/>
    <property type="match status" value="1"/>
</dbReference>
<dbReference type="PANTHER" id="PTHR48111">
    <property type="entry name" value="REGULATOR OF RPOS"/>
    <property type="match status" value="1"/>
</dbReference>
<dbReference type="EMBL" id="BOSE01000002">
    <property type="protein sequence ID" value="GIP15998.1"/>
    <property type="molecule type" value="Genomic_DNA"/>
</dbReference>
<dbReference type="PROSITE" id="PS51755">
    <property type="entry name" value="OMPR_PHOB"/>
    <property type="match status" value="1"/>
</dbReference>
<dbReference type="InterPro" id="IPR036388">
    <property type="entry name" value="WH-like_DNA-bd_sf"/>
</dbReference>
<sequence>MEEKILIVDDEKDIVSFIKDSLEDEGYTVFAAYNSAEALHALQKNPDLIVLDVMMPGMDGFELCEKIRASISCPILFVSARKTEQDRIRGLMAGGDDYIEKPFSMKELKIRIFAHLRREKRIQTKSYKKLHHKNLIIDLEACEVYCFEQKIAFTYRELDIIRYFVLHPNQVASREQIYEYVWGLEASGDSTTVTEHIKKIRAKLQSCDPDTSYITTIWGVGYKWES</sequence>
<evidence type="ECO:0000256" key="8">
    <source>
        <dbReference type="PROSITE-ProRule" id="PRU01091"/>
    </source>
</evidence>
<dbReference type="InterPro" id="IPR001789">
    <property type="entry name" value="Sig_transdc_resp-reg_receiver"/>
</dbReference>
<dbReference type="Gene3D" id="1.10.10.10">
    <property type="entry name" value="Winged helix-like DNA-binding domain superfamily/Winged helix DNA-binding domain"/>
    <property type="match status" value="1"/>
</dbReference>
<evidence type="ECO:0000313" key="11">
    <source>
        <dbReference type="EMBL" id="GIP15998.1"/>
    </source>
</evidence>
<dbReference type="Pfam" id="PF00072">
    <property type="entry name" value="Response_reg"/>
    <property type="match status" value="1"/>
</dbReference>
<dbReference type="SMART" id="SM00448">
    <property type="entry name" value="REC"/>
    <property type="match status" value="1"/>
</dbReference>
<dbReference type="CDD" id="cd17574">
    <property type="entry name" value="REC_OmpR"/>
    <property type="match status" value="1"/>
</dbReference>
<dbReference type="FunFam" id="3.40.50.2300:FF:000001">
    <property type="entry name" value="DNA-binding response regulator PhoB"/>
    <property type="match status" value="1"/>
</dbReference>
<evidence type="ECO:0000259" key="10">
    <source>
        <dbReference type="PROSITE" id="PS51755"/>
    </source>
</evidence>
<dbReference type="GO" id="GO:0005829">
    <property type="term" value="C:cytosol"/>
    <property type="evidence" value="ECO:0007669"/>
    <property type="project" value="TreeGrafter"/>
</dbReference>
<dbReference type="PANTHER" id="PTHR48111:SF2">
    <property type="entry name" value="RESPONSE REGULATOR SAER"/>
    <property type="match status" value="1"/>
</dbReference>
<keyword evidence="6" id="KW-0804">Transcription</keyword>
<proteinExistence type="predicted"/>
<keyword evidence="12" id="KW-1185">Reference proteome</keyword>